<dbReference type="EMBL" id="MRZV01000952">
    <property type="protein sequence ID" value="PIK42194.1"/>
    <property type="molecule type" value="Genomic_DNA"/>
</dbReference>
<reference evidence="3 4" key="1">
    <citation type="journal article" date="2017" name="PLoS Biol.">
        <title>The sea cucumber genome provides insights into morphological evolution and visceral regeneration.</title>
        <authorList>
            <person name="Zhang X."/>
            <person name="Sun L."/>
            <person name="Yuan J."/>
            <person name="Sun Y."/>
            <person name="Gao Y."/>
            <person name="Zhang L."/>
            <person name="Li S."/>
            <person name="Dai H."/>
            <person name="Hamel J.F."/>
            <person name="Liu C."/>
            <person name="Yu Y."/>
            <person name="Liu S."/>
            <person name="Lin W."/>
            <person name="Guo K."/>
            <person name="Jin S."/>
            <person name="Xu P."/>
            <person name="Storey K.B."/>
            <person name="Huan P."/>
            <person name="Zhang T."/>
            <person name="Zhou Y."/>
            <person name="Zhang J."/>
            <person name="Lin C."/>
            <person name="Li X."/>
            <person name="Xing L."/>
            <person name="Huo D."/>
            <person name="Sun M."/>
            <person name="Wang L."/>
            <person name="Mercier A."/>
            <person name="Li F."/>
            <person name="Yang H."/>
            <person name="Xiang J."/>
        </authorList>
    </citation>
    <scope>NUCLEOTIDE SEQUENCE [LARGE SCALE GENOMIC DNA]</scope>
    <source>
        <strain evidence="3">Shaxun</strain>
        <tissue evidence="3">Muscle</tissue>
    </source>
</reference>
<dbReference type="InterPro" id="IPR011333">
    <property type="entry name" value="SKP1/BTB/POZ_sf"/>
</dbReference>
<evidence type="ECO:0000256" key="1">
    <source>
        <dbReference type="SAM" id="MobiDB-lite"/>
    </source>
</evidence>
<feature type="compositionally biased region" description="Basic and acidic residues" evidence="1">
    <location>
        <begin position="545"/>
        <end position="554"/>
    </location>
</feature>
<evidence type="ECO:0000259" key="2">
    <source>
        <dbReference type="PROSITE" id="PS50097"/>
    </source>
</evidence>
<dbReference type="AlphaFoldDB" id="A0A2G8K2H7"/>
<protein>
    <recommendedName>
        <fullName evidence="2">BTB domain-containing protein</fullName>
    </recommendedName>
</protein>
<feature type="region of interest" description="Disordered" evidence="1">
    <location>
        <begin position="141"/>
        <end position="180"/>
    </location>
</feature>
<proteinExistence type="predicted"/>
<dbReference type="PANTHER" id="PTHR22427:SF7">
    <property type="entry name" value="GH15728P"/>
    <property type="match status" value="1"/>
</dbReference>
<sequence>MAKQGARGNVPNPLQSASYMARVSKEKVKFHEKQLQTFLSDIERSFKDGILTDVQFVTSAPDSTSNNPSCVVECHAALLKKRIPPLWERCESCGCSKQEGTLSIKIEDIGTDVKDIQDLVKSVYSCSSDLLLDKWKRISPTDSKEEEKEKSSSSTMEEVENGVATVTVSEPVRPKEAKGQRTLHAEFANEIHGMLREGEDHDVQLELDDEQCIPAHRFVLASRSRFFEAMLTGSWRESSANTIRFPGISHESLMVILDHLYGSCAALPVSCNIIELAQHADMWELPSLRDSIVFHLQQEYCHFFHKPCKSCLATVPDCLVFSHEHNYAALKESCLRWIHKYLSRSWCQRAFATLPQDVLELCCSYSADQLTLATSITMLTDVDKLCSSLPTVKWADYMRPFCERLFTDTMLFTAQNFTHPMVQRNFRSLLEGLGWSESLVKSLLEEVINQLNYETASTVLILALQLDDARKYGGWNSEASTAISEFYNQCHRFIARNLGKVQYTSTWSNVPAAVQQNLKDAAVFVDDRGPNRAKPVLSSSLKNKTSKEFEASSN</sequence>
<feature type="domain" description="BTB" evidence="2">
    <location>
        <begin position="201"/>
        <end position="269"/>
    </location>
</feature>
<dbReference type="CDD" id="cd18286">
    <property type="entry name" value="BTB2_POZ_BTBD8"/>
    <property type="match status" value="1"/>
</dbReference>
<name>A0A2G8K2H7_STIJA</name>
<dbReference type="STRING" id="307972.A0A2G8K2H7"/>
<dbReference type="SMART" id="SM00225">
    <property type="entry name" value="BTB"/>
    <property type="match status" value="1"/>
</dbReference>
<dbReference type="InterPro" id="IPR000210">
    <property type="entry name" value="BTB/POZ_dom"/>
</dbReference>
<dbReference type="PANTHER" id="PTHR22427">
    <property type="entry name" value="GH15728P"/>
    <property type="match status" value="1"/>
</dbReference>
<gene>
    <name evidence="3" type="ORF">BSL78_20941</name>
</gene>
<dbReference type="SUPFAM" id="SSF54695">
    <property type="entry name" value="POZ domain"/>
    <property type="match status" value="1"/>
</dbReference>
<dbReference type="InterPro" id="IPR043225">
    <property type="entry name" value="BACK_BTBD8"/>
</dbReference>
<feature type="region of interest" description="Disordered" evidence="1">
    <location>
        <begin position="535"/>
        <end position="554"/>
    </location>
</feature>
<organism evidence="3 4">
    <name type="scientific">Stichopus japonicus</name>
    <name type="common">Sea cucumber</name>
    <dbReference type="NCBI Taxonomy" id="307972"/>
    <lineage>
        <taxon>Eukaryota</taxon>
        <taxon>Metazoa</taxon>
        <taxon>Echinodermata</taxon>
        <taxon>Eleutherozoa</taxon>
        <taxon>Echinozoa</taxon>
        <taxon>Holothuroidea</taxon>
        <taxon>Aspidochirotacea</taxon>
        <taxon>Aspidochirotida</taxon>
        <taxon>Stichopodidae</taxon>
        <taxon>Apostichopus</taxon>
    </lineage>
</organism>
<dbReference type="CDD" id="cd18490">
    <property type="entry name" value="BACK_BTBD8"/>
    <property type="match status" value="1"/>
</dbReference>
<dbReference type="PROSITE" id="PS50097">
    <property type="entry name" value="BTB"/>
    <property type="match status" value="1"/>
</dbReference>
<dbReference type="Proteomes" id="UP000230750">
    <property type="component" value="Unassembled WGS sequence"/>
</dbReference>
<accession>A0A2G8K2H7</accession>
<comment type="caution">
    <text evidence="3">The sequence shown here is derived from an EMBL/GenBank/DDBJ whole genome shotgun (WGS) entry which is preliminary data.</text>
</comment>
<evidence type="ECO:0000313" key="3">
    <source>
        <dbReference type="EMBL" id="PIK42194.1"/>
    </source>
</evidence>
<evidence type="ECO:0000313" key="4">
    <source>
        <dbReference type="Proteomes" id="UP000230750"/>
    </source>
</evidence>
<feature type="compositionally biased region" description="Basic and acidic residues" evidence="1">
    <location>
        <begin position="142"/>
        <end position="151"/>
    </location>
</feature>
<dbReference type="Gene3D" id="3.30.710.10">
    <property type="entry name" value="Potassium Channel Kv1.1, Chain A"/>
    <property type="match status" value="1"/>
</dbReference>
<dbReference type="Pfam" id="PF00651">
    <property type="entry name" value="BTB"/>
    <property type="match status" value="1"/>
</dbReference>
<dbReference type="OrthoDB" id="409642at2759"/>
<keyword evidence="4" id="KW-1185">Reference proteome</keyword>
<dbReference type="Pfam" id="PF26017">
    <property type="entry name" value="BACK_BTBD8"/>
    <property type="match status" value="1"/>
</dbReference>